<dbReference type="GeneID" id="14406600"/>
<dbReference type="HOGENOM" id="CLU_1444690_0_0_2"/>
<evidence type="ECO:0000313" key="2">
    <source>
        <dbReference type="Proteomes" id="UP000010866"/>
    </source>
</evidence>
<dbReference type="KEGG" id="mhz:Metho_2087"/>
<dbReference type="OrthoDB" id="130109at2157"/>
<organism evidence="1 2">
    <name type="scientific">Methanomethylovorans hollandica (strain DSM 15978 / NBRC 107637 / DMS1)</name>
    <dbReference type="NCBI Taxonomy" id="867904"/>
    <lineage>
        <taxon>Archaea</taxon>
        <taxon>Methanobacteriati</taxon>
        <taxon>Methanobacteriota</taxon>
        <taxon>Stenosarchaea group</taxon>
        <taxon>Methanomicrobia</taxon>
        <taxon>Methanosarcinales</taxon>
        <taxon>Methanosarcinaceae</taxon>
        <taxon>Methanomethylovorans</taxon>
    </lineage>
</organism>
<keyword evidence="2" id="KW-1185">Reference proteome</keyword>
<dbReference type="EMBL" id="CP003362">
    <property type="protein sequence ID" value="AGB50253.1"/>
    <property type="molecule type" value="Genomic_DNA"/>
</dbReference>
<name>L0L1I1_METHD</name>
<dbReference type="AlphaFoldDB" id="L0L1I1"/>
<sequence length="188" mass="21295">MTDVMLLWDTPVLFEKLFVEYNIKCQRVQAESIGTPFLPPCRCIVLPTGFANPVYTSTLKGIVRNKNKIENFLKKGGTVVIFGPMVPEYDYDWLPFKLKYVQEQGSCTVQRMEAHEDICVIEKHVTEVEYDGYFLDTDANVVLKDPKGRSLMVVKDVGKGKVIACSIHEFPSQDFLQTIVAMSSSCKI</sequence>
<dbReference type="STRING" id="867904.Metho_2087"/>
<evidence type="ECO:0000313" key="1">
    <source>
        <dbReference type="EMBL" id="AGB50253.1"/>
    </source>
</evidence>
<proteinExistence type="predicted"/>
<dbReference type="RefSeq" id="WP_015325418.1">
    <property type="nucleotide sequence ID" value="NC_019977.1"/>
</dbReference>
<accession>L0L1I1</accession>
<gene>
    <name evidence="1" type="ordered locus">Metho_2087</name>
</gene>
<dbReference type="Proteomes" id="UP000010866">
    <property type="component" value="Chromosome"/>
</dbReference>
<protein>
    <submittedName>
        <fullName evidence="1">Uncharacterized protein</fullName>
    </submittedName>
</protein>
<reference evidence="2" key="1">
    <citation type="submission" date="2012-02" db="EMBL/GenBank/DDBJ databases">
        <title>Complete sequence of chromosome of Methanomethylovorans hollandica DSM 15978.</title>
        <authorList>
            <person name="Lucas S."/>
            <person name="Copeland A."/>
            <person name="Lapidus A."/>
            <person name="Glavina del Rio T."/>
            <person name="Dalin E."/>
            <person name="Tice H."/>
            <person name="Bruce D."/>
            <person name="Goodwin L."/>
            <person name="Pitluck S."/>
            <person name="Peters L."/>
            <person name="Mikhailova N."/>
            <person name="Held B."/>
            <person name="Kyrpides N."/>
            <person name="Mavromatis K."/>
            <person name="Ivanova N."/>
            <person name="Brettin T."/>
            <person name="Detter J.C."/>
            <person name="Han C."/>
            <person name="Larimer F."/>
            <person name="Land M."/>
            <person name="Hauser L."/>
            <person name="Markowitz V."/>
            <person name="Cheng J.-F."/>
            <person name="Hugenholtz P."/>
            <person name="Woyke T."/>
            <person name="Wu D."/>
            <person name="Spring S."/>
            <person name="Schroeder M."/>
            <person name="Brambilla E."/>
            <person name="Klenk H.-P."/>
            <person name="Eisen J.A."/>
        </authorList>
    </citation>
    <scope>NUCLEOTIDE SEQUENCE [LARGE SCALE GENOMIC DNA]</scope>
    <source>
        <strain evidence="2">DSM 15978 / NBRC 107637 / DMS1</strain>
    </source>
</reference>